<gene>
    <name evidence="2" type="ORF">KSS95_13705</name>
</gene>
<dbReference type="Proteomes" id="UP001047646">
    <property type="component" value="Chromosome"/>
</dbReference>
<reference evidence="2" key="1">
    <citation type="journal article" date="2021" name="Microorganisms">
        <title>The Ever-Expanding Pseudomonas Genus: Description of 43 New Species and Partition of the Pseudomonas putida Group.</title>
        <authorList>
            <person name="Girard L."/>
            <person name="Lood C."/>
            <person name="Hofte M."/>
            <person name="Vandamme P."/>
            <person name="Rokni-Zadeh H."/>
            <person name="van Noort V."/>
            <person name="Lavigne R."/>
            <person name="De Mot R."/>
        </authorList>
    </citation>
    <scope>NUCLEOTIDE SEQUENCE</scope>
    <source>
        <strain evidence="2">COW39</strain>
    </source>
</reference>
<feature type="transmembrane region" description="Helical" evidence="1">
    <location>
        <begin position="84"/>
        <end position="102"/>
    </location>
</feature>
<proteinExistence type="predicted"/>
<keyword evidence="3" id="KW-1185">Reference proteome</keyword>
<evidence type="ECO:0000256" key="1">
    <source>
        <dbReference type="SAM" id="Phobius"/>
    </source>
</evidence>
<name>A0ABX8M342_9PSED</name>
<evidence type="ECO:0000313" key="2">
    <source>
        <dbReference type="EMBL" id="QXH33237.1"/>
    </source>
</evidence>
<accession>A0ABX8M342</accession>
<keyword evidence="1" id="KW-1133">Transmembrane helix</keyword>
<organism evidence="2 3">
    <name type="scientific">Pseudomonas muyukensis</name>
    <dbReference type="NCBI Taxonomy" id="2842357"/>
    <lineage>
        <taxon>Bacteria</taxon>
        <taxon>Pseudomonadati</taxon>
        <taxon>Pseudomonadota</taxon>
        <taxon>Gammaproteobacteria</taxon>
        <taxon>Pseudomonadales</taxon>
        <taxon>Pseudomonadaceae</taxon>
        <taxon>Pseudomonas</taxon>
    </lineage>
</organism>
<sequence length="250" mass="27211">MTRLIPTEDELHAYVDDCLAPARRAAVEAWLAANPQEAARIEAWQADARRLRAALAGFGERPLDPGLALAPLRKRLRQRRQRRLAAAAVLLLAVGLGGLGGWQAREATLFAGMLPMADAVQAHRIFAQASALDIQASDPARLQAWLGRHFNRVGQLPDLTGFGFQPVGARLLSNEAGPAALLVFEDGQGKRISLFLRSPGEHFERMPTGQRTEGQLAARYWSHGDYNFALVSAADDARVEPLRKALGVSL</sequence>
<protein>
    <submittedName>
        <fullName evidence="2">Anti-sigma factor</fullName>
    </submittedName>
</protein>
<keyword evidence="1" id="KW-0812">Transmembrane</keyword>
<dbReference type="RefSeq" id="WP_217847619.1">
    <property type="nucleotide sequence ID" value="NZ_CP077073.1"/>
</dbReference>
<dbReference type="EMBL" id="CP077073">
    <property type="protein sequence ID" value="QXH33237.1"/>
    <property type="molecule type" value="Genomic_DNA"/>
</dbReference>
<evidence type="ECO:0000313" key="3">
    <source>
        <dbReference type="Proteomes" id="UP001047646"/>
    </source>
</evidence>
<keyword evidence="1" id="KW-0472">Membrane</keyword>